<reference evidence="1 2" key="1">
    <citation type="journal article" date="2018" name="PLoS Genet.">
        <title>Population sequencing reveals clonal diversity and ancestral inbreeding in the grapevine cultivar Chardonnay.</title>
        <authorList>
            <person name="Roach M.J."/>
            <person name="Johnson D.L."/>
            <person name="Bohlmann J."/>
            <person name="van Vuuren H.J."/>
            <person name="Jones S.J."/>
            <person name="Pretorius I.S."/>
            <person name="Schmidt S.A."/>
            <person name="Borneman A.R."/>
        </authorList>
    </citation>
    <scope>NUCLEOTIDE SEQUENCE [LARGE SCALE GENOMIC DNA]</scope>
    <source>
        <strain evidence="2">cv. Chardonnay</strain>
        <tissue evidence="1">Leaf</tissue>
    </source>
</reference>
<evidence type="ECO:0000313" key="2">
    <source>
        <dbReference type="Proteomes" id="UP000288805"/>
    </source>
</evidence>
<protein>
    <submittedName>
        <fullName evidence="1">Uncharacterized protein</fullName>
    </submittedName>
</protein>
<dbReference type="AlphaFoldDB" id="A0A438IKX9"/>
<gene>
    <name evidence="1" type="ORF">CK203_026237</name>
</gene>
<name>A0A438IKX9_VITVI</name>
<dbReference type="EMBL" id="QGNW01000101">
    <property type="protein sequence ID" value="RVW97384.1"/>
    <property type="molecule type" value="Genomic_DNA"/>
</dbReference>
<dbReference type="Gene3D" id="3.40.50.720">
    <property type="entry name" value="NAD(P)-binding Rossmann-like Domain"/>
    <property type="match status" value="1"/>
</dbReference>
<accession>A0A438IKX9</accession>
<evidence type="ECO:0000313" key="1">
    <source>
        <dbReference type="EMBL" id="RVW97384.1"/>
    </source>
</evidence>
<comment type="caution">
    <text evidence="1">The sequence shown here is derived from an EMBL/GenBank/DDBJ whole genome shotgun (WGS) entry which is preliminary data.</text>
</comment>
<dbReference type="Proteomes" id="UP000288805">
    <property type="component" value="Unassembled WGS sequence"/>
</dbReference>
<proteinExistence type="predicted"/>
<sequence>MFTGKAGDHDICNRKGTSISGKIPVTVHVIGVLRFPAWVGIEVIGNPKSGSNIFISVASLATSVVGNFVEQLAKL</sequence>
<organism evidence="1 2">
    <name type="scientific">Vitis vinifera</name>
    <name type="common">Grape</name>
    <dbReference type="NCBI Taxonomy" id="29760"/>
    <lineage>
        <taxon>Eukaryota</taxon>
        <taxon>Viridiplantae</taxon>
        <taxon>Streptophyta</taxon>
        <taxon>Embryophyta</taxon>
        <taxon>Tracheophyta</taxon>
        <taxon>Spermatophyta</taxon>
        <taxon>Magnoliopsida</taxon>
        <taxon>eudicotyledons</taxon>
        <taxon>Gunneridae</taxon>
        <taxon>Pentapetalae</taxon>
        <taxon>rosids</taxon>
        <taxon>Vitales</taxon>
        <taxon>Vitaceae</taxon>
        <taxon>Viteae</taxon>
        <taxon>Vitis</taxon>
    </lineage>
</organism>